<comment type="similarity">
    <text evidence="3">Belongs to the NDC1 family.</text>
</comment>
<evidence type="ECO:0000256" key="8">
    <source>
        <dbReference type="ARBA" id="ARBA00022989"/>
    </source>
</evidence>
<dbReference type="EnsemblPlants" id="Pp3c23_16320V3.1">
    <property type="protein sequence ID" value="Pp3c23_16320V3.1"/>
    <property type="gene ID" value="Pp3c23_16320"/>
</dbReference>
<feature type="transmembrane region" description="Helical" evidence="13">
    <location>
        <begin position="14"/>
        <end position="32"/>
    </location>
</feature>
<dbReference type="Proteomes" id="UP000006727">
    <property type="component" value="Chromosome 23"/>
</dbReference>
<dbReference type="Gramene" id="Pp3c23_16320V3.1">
    <property type="protein sequence ID" value="Pp3c23_16320V3.1"/>
    <property type="gene ID" value="Pp3c23_16320"/>
</dbReference>
<dbReference type="EnsemblPlants" id="Pp3c23_16320V3.2">
    <property type="protein sequence ID" value="Pp3c23_16320V3.2"/>
    <property type="gene ID" value="Pp3c23_16320"/>
</dbReference>
<evidence type="ECO:0000313" key="16">
    <source>
        <dbReference type="Proteomes" id="UP000006727"/>
    </source>
</evidence>
<keyword evidence="7" id="KW-0653">Protein transport</keyword>
<dbReference type="KEGG" id="ppp:112275910"/>
<evidence type="ECO:0000313" key="15">
    <source>
        <dbReference type="EnsemblPlants" id="Pp3c23_16320V3.1"/>
    </source>
</evidence>
<keyword evidence="10" id="KW-0906">Nuclear pore complex</keyword>
<protein>
    <recommendedName>
        <fullName evidence="17">Nucleoporin protein Ndc1-Nup</fullName>
    </recommendedName>
</protein>
<evidence type="ECO:0000256" key="10">
    <source>
        <dbReference type="ARBA" id="ARBA00023132"/>
    </source>
</evidence>
<evidence type="ECO:0000256" key="9">
    <source>
        <dbReference type="ARBA" id="ARBA00023010"/>
    </source>
</evidence>
<accession>A0A2K1IJM2</accession>
<evidence type="ECO:0000256" key="1">
    <source>
        <dbReference type="ARBA" id="ARBA00004232"/>
    </source>
</evidence>
<dbReference type="EMBL" id="ABEU02000023">
    <property type="protein sequence ID" value="PNR29475.1"/>
    <property type="molecule type" value="Genomic_DNA"/>
</dbReference>
<dbReference type="Pfam" id="PF09531">
    <property type="entry name" value="Ndc1_Nup"/>
    <property type="match status" value="1"/>
</dbReference>
<gene>
    <name evidence="15" type="primary">LOC112275910</name>
    <name evidence="14" type="ORF">PHYPA_028168</name>
</gene>
<dbReference type="GeneID" id="112275910"/>
<evidence type="ECO:0000256" key="13">
    <source>
        <dbReference type="SAM" id="Phobius"/>
    </source>
</evidence>
<dbReference type="Gramene" id="Pp3c23_16320V3.2">
    <property type="protein sequence ID" value="Pp3c23_16320V3.2"/>
    <property type="gene ID" value="Pp3c23_16320"/>
</dbReference>
<name>A0A2K1IJM2_PHYPA</name>
<keyword evidence="11 13" id="KW-0472">Membrane</keyword>
<dbReference type="PANTHER" id="PTHR13269:SF6">
    <property type="entry name" value="NUCLEOPORIN NDC1"/>
    <property type="match status" value="1"/>
</dbReference>
<evidence type="ECO:0000256" key="5">
    <source>
        <dbReference type="ARBA" id="ARBA00022692"/>
    </source>
</evidence>
<dbReference type="GO" id="GO:0031965">
    <property type="term" value="C:nuclear membrane"/>
    <property type="evidence" value="ECO:0007669"/>
    <property type="project" value="UniProtKB-SubCell"/>
</dbReference>
<comment type="subcellular location">
    <subcellularLocation>
        <location evidence="1">Nucleus membrane</location>
        <topology evidence="1">Multi-pass membrane protein</topology>
    </subcellularLocation>
    <subcellularLocation>
        <location evidence="2">Nucleus</location>
        <location evidence="2">Nuclear pore complex</location>
    </subcellularLocation>
</comment>
<keyword evidence="12" id="KW-0539">Nucleus</keyword>
<evidence type="ECO:0008006" key="17">
    <source>
        <dbReference type="Google" id="ProtNLM"/>
    </source>
</evidence>
<evidence type="ECO:0000256" key="12">
    <source>
        <dbReference type="ARBA" id="ARBA00023242"/>
    </source>
</evidence>
<dbReference type="InterPro" id="IPR019049">
    <property type="entry name" value="Nucleoporin_prot_Ndc1/Nup"/>
</dbReference>
<feature type="transmembrane region" description="Helical" evidence="13">
    <location>
        <begin position="44"/>
        <end position="69"/>
    </location>
</feature>
<evidence type="ECO:0000256" key="6">
    <source>
        <dbReference type="ARBA" id="ARBA00022816"/>
    </source>
</evidence>
<evidence type="ECO:0000313" key="14">
    <source>
        <dbReference type="EMBL" id="PNR29475.1"/>
    </source>
</evidence>
<dbReference type="RefSeq" id="XP_024362436.1">
    <property type="nucleotide sequence ID" value="XM_024506668.2"/>
</dbReference>
<reference evidence="14 16" key="1">
    <citation type="journal article" date="2008" name="Science">
        <title>The Physcomitrella genome reveals evolutionary insights into the conquest of land by plants.</title>
        <authorList>
            <person name="Rensing S."/>
            <person name="Lang D."/>
            <person name="Zimmer A."/>
            <person name="Terry A."/>
            <person name="Salamov A."/>
            <person name="Shapiro H."/>
            <person name="Nishiyama T."/>
            <person name="Perroud P.-F."/>
            <person name="Lindquist E."/>
            <person name="Kamisugi Y."/>
            <person name="Tanahashi T."/>
            <person name="Sakakibara K."/>
            <person name="Fujita T."/>
            <person name="Oishi K."/>
            <person name="Shin-I T."/>
            <person name="Kuroki Y."/>
            <person name="Toyoda A."/>
            <person name="Suzuki Y."/>
            <person name="Hashimoto A."/>
            <person name="Yamaguchi K."/>
            <person name="Sugano A."/>
            <person name="Kohara Y."/>
            <person name="Fujiyama A."/>
            <person name="Anterola A."/>
            <person name="Aoki S."/>
            <person name="Ashton N."/>
            <person name="Barbazuk W.B."/>
            <person name="Barker E."/>
            <person name="Bennetzen J."/>
            <person name="Bezanilla M."/>
            <person name="Blankenship R."/>
            <person name="Cho S.H."/>
            <person name="Dutcher S."/>
            <person name="Estelle M."/>
            <person name="Fawcett J.A."/>
            <person name="Gundlach H."/>
            <person name="Hanada K."/>
            <person name="Heyl A."/>
            <person name="Hicks K.A."/>
            <person name="Hugh J."/>
            <person name="Lohr M."/>
            <person name="Mayer K."/>
            <person name="Melkozernov A."/>
            <person name="Murata T."/>
            <person name="Nelson D."/>
            <person name="Pils B."/>
            <person name="Prigge M."/>
            <person name="Reiss B."/>
            <person name="Renner T."/>
            <person name="Rombauts S."/>
            <person name="Rushton P."/>
            <person name="Sanderfoot A."/>
            <person name="Schween G."/>
            <person name="Shiu S.-H."/>
            <person name="Stueber K."/>
            <person name="Theodoulou F.L."/>
            <person name="Tu H."/>
            <person name="Van de Peer Y."/>
            <person name="Verrier P.J."/>
            <person name="Waters E."/>
            <person name="Wood A."/>
            <person name="Yang L."/>
            <person name="Cove D."/>
            <person name="Cuming A."/>
            <person name="Hasebe M."/>
            <person name="Lucas S."/>
            <person name="Mishler D.B."/>
            <person name="Reski R."/>
            <person name="Grigoriev I."/>
            <person name="Quatrano R.S."/>
            <person name="Boore J.L."/>
        </authorList>
    </citation>
    <scope>NUCLEOTIDE SEQUENCE [LARGE SCALE GENOMIC DNA]</scope>
    <source>
        <strain evidence="15 16">cv. Gransden 2004</strain>
    </source>
</reference>
<dbReference type="AlphaFoldDB" id="A0A2K1IJM2"/>
<organism evidence="14">
    <name type="scientific">Physcomitrium patens</name>
    <name type="common">Spreading-leaved earth moss</name>
    <name type="synonym">Physcomitrella patens</name>
    <dbReference type="NCBI Taxonomy" id="3218"/>
    <lineage>
        <taxon>Eukaryota</taxon>
        <taxon>Viridiplantae</taxon>
        <taxon>Streptophyta</taxon>
        <taxon>Embryophyta</taxon>
        <taxon>Bryophyta</taxon>
        <taxon>Bryophytina</taxon>
        <taxon>Bryopsida</taxon>
        <taxon>Funariidae</taxon>
        <taxon>Funariales</taxon>
        <taxon>Funariaceae</taxon>
        <taxon>Physcomitrium</taxon>
    </lineage>
</organism>
<dbReference type="PaxDb" id="3218-PP1S405_7V6.1"/>
<feature type="transmembrane region" description="Helical" evidence="13">
    <location>
        <begin position="196"/>
        <end position="218"/>
    </location>
</feature>
<feature type="transmembrane region" description="Helical" evidence="13">
    <location>
        <begin position="153"/>
        <end position="170"/>
    </location>
</feature>
<keyword evidence="4" id="KW-0813">Transport</keyword>
<dbReference type="PANTHER" id="PTHR13269">
    <property type="entry name" value="NUCLEOPORIN NDC1"/>
    <property type="match status" value="1"/>
</dbReference>
<evidence type="ECO:0000256" key="3">
    <source>
        <dbReference type="ARBA" id="ARBA00005760"/>
    </source>
</evidence>
<reference evidence="15" key="3">
    <citation type="submission" date="2020-12" db="UniProtKB">
        <authorList>
            <consortium name="EnsemblPlants"/>
        </authorList>
    </citation>
    <scope>IDENTIFICATION</scope>
</reference>
<keyword evidence="6" id="KW-0509">mRNA transport</keyword>
<keyword evidence="5 13" id="KW-0812">Transmembrane</keyword>
<reference evidence="14 16" key="2">
    <citation type="journal article" date="2018" name="Plant J.">
        <title>The Physcomitrella patens chromosome-scale assembly reveals moss genome structure and evolution.</title>
        <authorList>
            <person name="Lang D."/>
            <person name="Ullrich K.K."/>
            <person name="Murat F."/>
            <person name="Fuchs J."/>
            <person name="Jenkins J."/>
            <person name="Haas F.B."/>
            <person name="Piednoel M."/>
            <person name="Gundlach H."/>
            <person name="Van Bel M."/>
            <person name="Meyberg R."/>
            <person name="Vives C."/>
            <person name="Morata J."/>
            <person name="Symeonidi A."/>
            <person name="Hiss M."/>
            <person name="Muchero W."/>
            <person name="Kamisugi Y."/>
            <person name="Saleh O."/>
            <person name="Blanc G."/>
            <person name="Decker E.L."/>
            <person name="van Gessel N."/>
            <person name="Grimwood J."/>
            <person name="Hayes R.D."/>
            <person name="Graham S.W."/>
            <person name="Gunter L.E."/>
            <person name="McDaniel S.F."/>
            <person name="Hoernstein S.N.W."/>
            <person name="Larsson A."/>
            <person name="Li F.W."/>
            <person name="Perroud P.F."/>
            <person name="Phillips J."/>
            <person name="Ranjan P."/>
            <person name="Rokshar D.S."/>
            <person name="Rothfels C.J."/>
            <person name="Schneider L."/>
            <person name="Shu S."/>
            <person name="Stevenson D.W."/>
            <person name="Thummler F."/>
            <person name="Tillich M."/>
            <person name="Villarreal Aguilar J.C."/>
            <person name="Widiez T."/>
            <person name="Wong G.K."/>
            <person name="Wymore A."/>
            <person name="Zhang Y."/>
            <person name="Zimmer A.D."/>
            <person name="Quatrano R.S."/>
            <person name="Mayer K.F.X."/>
            <person name="Goodstein D."/>
            <person name="Casacuberta J.M."/>
            <person name="Vandepoele K."/>
            <person name="Reski R."/>
            <person name="Cuming A.C."/>
            <person name="Tuskan G.A."/>
            <person name="Maumus F."/>
            <person name="Salse J."/>
            <person name="Schmutz J."/>
            <person name="Rensing S.A."/>
        </authorList>
    </citation>
    <scope>NUCLEOTIDE SEQUENCE [LARGE SCALE GENOMIC DNA]</scope>
    <source>
        <strain evidence="15 16">cv. Gransden 2004</strain>
    </source>
</reference>
<evidence type="ECO:0000256" key="7">
    <source>
        <dbReference type="ARBA" id="ARBA00022927"/>
    </source>
</evidence>
<dbReference type="GO" id="GO:0006999">
    <property type="term" value="P:nuclear pore organization"/>
    <property type="evidence" value="ECO:0000318"/>
    <property type="project" value="GO_Central"/>
</dbReference>
<dbReference type="OMA" id="DFQLCAW"/>
<evidence type="ECO:0000256" key="4">
    <source>
        <dbReference type="ARBA" id="ARBA00022448"/>
    </source>
</evidence>
<keyword evidence="9" id="KW-0811">Translocation</keyword>
<feature type="transmembrane region" description="Helical" evidence="13">
    <location>
        <begin position="123"/>
        <end position="141"/>
    </location>
</feature>
<dbReference type="GO" id="GO:0070762">
    <property type="term" value="C:nuclear pore transmembrane ring"/>
    <property type="evidence" value="ECO:0000318"/>
    <property type="project" value="GO_Central"/>
</dbReference>
<proteinExistence type="inferred from homology"/>
<dbReference type="GO" id="GO:0015031">
    <property type="term" value="P:protein transport"/>
    <property type="evidence" value="ECO:0007669"/>
    <property type="project" value="UniProtKB-KW"/>
</dbReference>
<dbReference type="FunCoup" id="A0A2K1IJM2">
    <property type="interactions" value="1173"/>
</dbReference>
<evidence type="ECO:0000256" key="2">
    <source>
        <dbReference type="ARBA" id="ARBA00004567"/>
    </source>
</evidence>
<keyword evidence="16" id="KW-1185">Reference proteome</keyword>
<sequence>MALGIGRDIEAKRWLRCMIWQSAGTSAVWIFWHCMFSGNSNRFWWFVPSAWSSFWFLVFQASQFLFLLGKMFVTTCQEREVASGLDLVSGVWKLTWNVLVGISWEPEDARHLSSKISRIRDQIIFTLLCAISGFFSLVSLASTELSPVSILDIGVRGAWLGFVYACFYLYQKKQILTFPIIQRSFAYSLKIGSSRLIITSAKLGVLVMPVAEIFSDFISTVRRQSLHEILADGLSLFFWQQIVLVFGAICATLSWELCHHLVQVILTRRHIFAPPLGSTLAETQPSEQLLSILEDVENLSLVQHLAYLDLCIVAERNVDTWRRTAFFEESGETYKRIISACLGPLDNLTLRLANGLEIFETKSGDFLKQLVLSRGLDKKSESSSVKEIFRDIQLCSWCARTVASLTATSRLEDRYGVAQLSGCNKATLSSLLSCLLVVEVYLGRRSSARGVGFVGPNSIKWTVPSQGVVADVVKRKGSPFGKGSSMHKKAYALADILRTSIYQIIAVFGEEIMVGSISNKGLAIAERDWLSQTTPLYGSHEMHLQKLGLFLEYRVS</sequence>
<evidence type="ECO:0000256" key="11">
    <source>
        <dbReference type="ARBA" id="ARBA00023136"/>
    </source>
</evidence>
<dbReference type="GO" id="GO:0030674">
    <property type="term" value="F:protein-macromolecule adaptor activity"/>
    <property type="evidence" value="ECO:0000318"/>
    <property type="project" value="GO_Central"/>
</dbReference>
<dbReference type="OrthoDB" id="67850at2759"/>
<keyword evidence="8 13" id="KW-1133">Transmembrane helix</keyword>
<dbReference type="GO" id="GO:0051028">
    <property type="term" value="P:mRNA transport"/>
    <property type="evidence" value="ECO:0007669"/>
    <property type="project" value="UniProtKB-KW"/>
</dbReference>